<dbReference type="EMBL" id="MK413720">
    <property type="protein sequence ID" value="QEQ69283.1"/>
    <property type="molecule type" value="Genomic_DNA"/>
</dbReference>
<proteinExistence type="predicted"/>
<dbReference type="AlphaFoldDB" id="A0A5P1PKC5"/>
<evidence type="ECO:0000256" key="1">
    <source>
        <dbReference type="SAM" id="MobiDB-lite"/>
    </source>
</evidence>
<name>A0A5P1PKC5_ENTCL</name>
<sequence length="62" mass="6507">MKWLAATSTAGTPDRQAAAKATFSTESADLCRSSRTASDHSQPDRGPADLLKPAPNSTKDFA</sequence>
<keyword evidence="2" id="KW-0614">Plasmid</keyword>
<accession>A0A5P1PKC5</accession>
<feature type="region of interest" description="Disordered" evidence="1">
    <location>
        <begin position="1"/>
        <end position="62"/>
    </location>
</feature>
<protein>
    <submittedName>
        <fullName evidence="2">Uncharacterized protein</fullName>
    </submittedName>
</protein>
<feature type="compositionally biased region" description="Basic and acidic residues" evidence="1">
    <location>
        <begin position="37"/>
        <end position="47"/>
    </location>
</feature>
<geneLocation type="plasmid" evidence="2">
    <name>p12949-HI2</name>
</geneLocation>
<organism evidence="2">
    <name type="scientific">Enterobacter cloacae</name>
    <dbReference type="NCBI Taxonomy" id="550"/>
    <lineage>
        <taxon>Bacteria</taxon>
        <taxon>Pseudomonadati</taxon>
        <taxon>Pseudomonadota</taxon>
        <taxon>Gammaproteobacteria</taxon>
        <taxon>Enterobacterales</taxon>
        <taxon>Enterobacteriaceae</taxon>
        <taxon>Enterobacter</taxon>
        <taxon>Enterobacter cloacae complex</taxon>
    </lineage>
</organism>
<feature type="compositionally biased region" description="Polar residues" evidence="1">
    <location>
        <begin position="22"/>
        <end position="36"/>
    </location>
</feature>
<evidence type="ECO:0000313" key="2">
    <source>
        <dbReference type="EMBL" id="QEQ69283.1"/>
    </source>
</evidence>
<reference evidence="2" key="1">
    <citation type="submission" date="2019-01" db="EMBL/GenBank/DDBJ databases">
        <authorList>
            <person name="Liang Q."/>
            <person name="Zhou D."/>
        </authorList>
    </citation>
    <scope>NUCLEOTIDE SEQUENCE</scope>
    <source>
        <strain evidence="2">12949</strain>
        <plasmid evidence="2">p12949-HI2</plasmid>
    </source>
</reference>
<feature type="compositionally biased region" description="Polar residues" evidence="1">
    <location>
        <begin position="1"/>
        <end position="11"/>
    </location>
</feature>